<evidence type="ECO:0000256" key="7">
    <source>
        <dbReference type="ARBA" id="ARBA00022801"/>
    </source>
</evidence>
<evidence type="ECO:0000256" key="6">
    <source>
        <dbReference type="ARBA" id="ARBA00022737"/>
    </source>
</evidence>
<feature type="domain" description="PLD phosphodiesterase" evidence="10">
    <location>
        <begin position="360"/>
        <end position="387"/>
    </location>
</feature>
<protein>
    <recommendedName>
        <fullName evidence="4">Phospholipase D</fullName>
    </recommendedName>
    <alternativeName>
        <fullName evidence="9">Choline phosphatase</fullName>
    </alternativeName>
</protein>
<dbReference type="PANTHER" id="PTHR18896">
    <property type="entry name" value="PHOSPHOLIPASE D"/>
    <property type="match status" value="1"/>
</dbReference>
<sequence length="503" mass="58130">MESSNGGAREVPDAVSPDRGPSVWRYAHADRAHAVIDVAPYFELMRDAMLQARQRILLIGWDFDTRIKLGRGRRWYKFRSKDEPPTRLGSYIIWLANRNPELEICVLKWNFGALKSFVRGTMLLDLIRWWIHPRIDFKLDSAHPIGCSHHQKIAVIDDRFAVCGGIDMGGDRWDTRDHIEQDPRRRRPSGRLYGPWHDCTMMMEGEIAQVLGEYGRERWFQASGERMAPCRPQDDSPWPEKLKAEFRDVEVGIARTRSQYNDVEECREVESLFLEQIARAKRFIYAENQYFASRTIAEAIALRMGEVDPPEIVLINPESSDGWLEQTAMDGARMRLLLAIRDRDHAKRFSIFNPFTSGETPIYVHSKLMIVDDEILRIGSSNMNNRSMGLDSECDVFIDSTRRGGDETSAVIRRIRHSLLAEHCGLEPTEVEALLDRYGSMAGMIDAVPKQGQKLRRFALRELTDTEKALADNEVLDPERPEEMLSLYKRHTLFRSRILRRPK</sequence>
<dbReference type="Pfam" id="PF13091">
    <property type="entry name" value="PLDc_2"/>
    <property type="match status" value="1"/>
</dbReference>
<feature type="domain" description="PLD phosphodiesterase" evidence="10">
    <location>
        <begin position="149"/>
        <end position="172"/>
    </location>
</feature>
<dbReference type="EMBL" id="JBHSDR010000006">
    <property type="protein sequence ID" value="MFC4295363.1"/>
    <property type="molecule type" value="Genomic_DNA"/>
</dbReference>
<gene>
    <name evidence="11" type="ORF">ACFO0A_09890</name>
</gene>
<evidence type="ECO:0000313" key="12">
    <source>
        <dbReference type="Proteomes" id="UP001595828"/>
    </source>
</evidence>
<accession>A0ABV8RPU1</accession>
<evidence type="ECO:0000256" key="9">
    <source>
        <dbReference type="ARBA" id="ARBA00029594"/>
    </source>
</evidence>
<dbReference type="InterPro" id="IPR025202">
    <property type="entry name" value="PLD-like_dom"/>
</dbReference>
<keyword evidence="5" id="KW-0964">Secreted</keyword>
<dbReference type="Proteomes" id="UP001595828">
    <property type="component" value="Unassembled WGS sequence"/>
</dbReference>
<dbReference type="SMART" id="SM00155">
    <property type="entry name" value="PLDc"/>
    <property type="match status" value="2"/>
</dbReference>
<comment type="subcellular location">
    <subcellularLocation>
        <location evidence="3">Secreted</location>
    </subcellularLocation>
</comment>
<dbReference type="SUPFAM" id="SSF56024">
    <property type="entry name" value="Phospholipase D/nuclease"/>
    <property type="match status" value="2"/>
</dbReference>
<reference evidence="12" key="1">
    <citation type="journal article" date="2019" name="Int. J. Syst. Evol. Microbiol.">
        <title>The Global Catalogue of Microorganisms (GCM) 10K type strain sequencing project: providing services to taxonomists for standard genome sequencing and annotation.</title>
        <authorList>
            <consortium name="The Broad Institute Genomics Platform"/>
            <consortium name="The Broad Institute Genome Sequencing Center for Infectious Disease"/>
            <person name="Wu L."/>
            <person name="Ma J."/>
        </authorList>
    </citation>
    <scope>NUCLEOTIDE SEQUENCE [LARGE SCALE GENOMIC DNA]</scope>
    <source>
        <strain evidence="12">CGMCC 1.12989</strain>
    </source>
</reference>
<organism evidence="11 12">
    <name type="scientific">Novosphingobium tardum</name>
    <dbReference type="NCBI Taxonomy" id="1538021"/>
    <lineage>
        <taxon>Bacteria</taxon>
        <taxon>Pseudomonadati</taxon>
        <taxon>Pseudomonadota</taxon>
        <taxon>Alphaproteobacteria</taxon>
        <taxon>Sphingomonadales</taxon>
        <taxon>Sphingomonadaceae</taxon>
        <taxon>Novosphingobium</taxon>
    </lineage>
</organism>
<comment type="caution">
    <text evidence="11">The sequence shown here is derived from an EMBL/GenBank/DDBJ whole genome shotgun (WGS) entry which is preliminary data.</text>
</comment>
<dbReference type="CDD" id="cd09140">
    <property type="entry name" value="PLDc_vPLD1_2_like_bac_1"/>
    <property type="match status" value="1"/>
</dbReference>
<evidence type="ECO:0000256" key="3">
    <source>
        <dbReference type="ARBA" id="ARBA00004613"/>
    </source>
</evidence>
<name>A0ABV8RPU1_9SPHN</name>
<evidence type="ECO:0000256" key="8">
    <source>
        <dbReference type="ARBA" id="ARBA00023098"/>
    </source>
</evidence>
<dbReference type="CDD" id="cd09143">
    <property type="entry name" value="PLDc_vPLD1_2_like_bac_2"/>
    <property type="match status" value="1"/>
</dbReference>
<proteinExistence type="predicted"/>
<comment type="function">
    <text evidence="2">Could be a virulence factor.</text>
</comment>
<evidence type="ECO:0000256" key="4">
    <source>
        <dbReference type="ARBA" id="ARBA00018392"/>
    </source>
</evidence>
<evidence type="ECO:0000313" key="11">
    <source>
        <dbReference type="EMBL" id="MFC4295363.1"/>
    </source>
</evidence>
<evidence type="ECO:0000256" key="2">
    <source>
        <dbReference type="ARBA" id="ARBA00003145"/>
    </source>
</evidence>
<dbReference type="Gene3D" id="3.30.870.10">
    <property type="entry name" value="Endonuclease Chain A"/>
    <property type="match status" value="2"/>
</dbReference>
<keyword evidence="12" id="KW-1185">Reference proteome</keyword>
<dbReference type="RefSeq" id="WP_379538841.1">
    <property type="nucleotide sequence ID" value="NZ_JBHSDR010000006.1"/>
</dbReference>
<keyword evidence="6" id="KW-0677">Repeat</keyword>
<comment type="catalytic activity">
    <reaction evidence="1">
        <text>a 1,2-diacyl-sn-glycero-3-phosphocholine + H2O = a 1,2-diacyl-sn-glycero-3-phosphate + choline + H(+)</text>
        <dbReference type="Rhea" id="RHEA:14445"/>
        <dbReference type="ChEBI" id="CHEBI:15354"/>
        <dbReference type="ChEBI" id="CHEBI:15377"/>
        <dbReference type="ChEBI" id="CHEBI:15378"/>
        <dbReference type="ChEBI" id="CHEBI:57643"/>
        <dbReference type="ChEBI" id="CHEBI:58608"/>
        <dbReference type="EC" id="3.1.4.4"/>
    </reaction>
</comment>
<evidence type="ECO:0000259" key="10">
    <source>
        <dbReference type="PROSITE" id="PS50035"/>
    </source>
</evidence>
<evidence type="ECO:0000256" key="1">
    <source>
        <dbReference type="ARBA" id="ARBA00000798"/>
    </source>
</evidence>
<evidence type="ECO:0000256" key="5">
    <source>
        <dbReference type="ARBA" id="ARBA00022525"/>
    </source>
</evidence>
<keyword evidence="8" id="KW-0443">Lipid metabolism</keyword>
<dbReference type="InterPro" id="IPR015679">
    <property type="entry name" value="PLipase_D_fam"/>
</dbReference>
<dbReference type="PROSITE" id="PS50035">
    <property type="entry name" value="PLD"/>
    <property type="match status" value="2"/>
</dbReference>
<keyword evidence="7" id="KW-0378">Hydrolase</keyword>
<dbReference type="PANTHER" id="PTHR18896:SF76">
    <property type="entry name" value="PHOSPHOLIPASE"/>
    <property type="match status" value="1"/>
</dbReference>
<dbReference type="InterPro" id="IPR001736">
    <property type="entry name" value="PLipase_D/transphosphatidylase"/>
</dbReference>